<name>A0A5N6KRW2_9ROSI</name>
<feature type="region of interest" description="Disordered" evidence="1">
    <location>
        <begin position="25"/>
        <end position="108"/>
    </location>
</feature>
<dbReference type="AlphaFoldDB" id="A0A5N6KRW2"/>
<evidence type="ECO:0000256" key="1">
    <source>
        <dbReference type="SAM" id="MobiDB-lite"/>
    </source>
</evidence>
<dbReference type="EMBL" id="VIBQ01000010">
    <property type="protein sequence ID" value="KAB8339260.1"/>
    <property type="molecule type" value="Genomic_DNA"/>
</dbReference>
<protein>
    <submittedName>
        <fullName evidence="2">Uncharacterized protein</fullName>
    </submittedName>
</protein>
<feature type="compositionally biased region" description="Low complexity" evidence="1">
    <location>
        <begin position="31"/>
        <end position="41"/>
    </location>
</feature>
<evidence type="ECO:0000313" key="3">
    <source>
        <dbReference type="Proteomes" id="UP000327013"/>
    </source>
</evidence>
<evidence type="ECO:0000313" key="2">
    <source>
        <dbReference type="EMBL" id="KAB8339260.1"/>
    </source>
</evidence>
<accession>A0A5N6KRW2</accession>
<organism evidence="2 3">
    <name type="scientific">Carpinus fangiana</name>
    <dbReference type="NCBI Taxonomy" id="176857"/>
    <lineage>
        <taxon>Eukaryota</taxon>
        <taxon>Viridiplantae</taxon>
        <taxon>Streptophyta</taxon>
        <taxon>Embryophyta</taxon>
        <taxon>Tracheophyta</taxon>
        <taxon>Spermatophyta</taxon>
        <taxon>Magnoliopsida</taxon>
        <taxon>eudicotyledons</taxon>
        <taxon>Gunneridae</taxon>
        <taxon>Pentapetalae</taxon>
        <taxon>rosids</taxon>
        <taxon>fabids</taxon>
        <taxon>Fagales</taxon>
        <taxon>Betulaceae</taxon>
        <taxon>Carpinus</taxon>
    </lineage>
</organism>
<reference evidence="2 3" key="1">
    <citation type="submission" date="2019-06" db="EMBL/GenBank/DDBJ databases">
        <title>A chromosomal-level reference genome of Carpinus fangiana (Coryloideae, Betulaceae).</title>
        <authorList>
            <person name="Yang X."/>
            <person name="Wang Z."/>
            <person name="Zhang L."/>
            <person name="Hao G."/>
            <person name="Liu J."/>
            <person name="Yang Y."/>
        </authorList>
    </citation>
    <scope>NUCLEOTIDE SEQUENCE [LARGE SCALE GENOMIC DNA]</scope>
    <source>
        <strain evidence="2">Cfa_2016G</strain>
        <tissue evidence="2">Leaf</tissue>
    </source>
</reference>
<gene>
    <name evidence="2" type="ORF">FH972_022193</name>
</gene>
<proteinExistence type="predicted"/>
<comment type="caution">
    <text evidence="2">The sequence shown here is derived from an EMBL/GenBank/DDBJ whole genome shotgun (WGS) entry which is preliminary data.</text>
</comment>
<keyword evidence="3" id="KW-1185">Reference proteome</keyword>
<dbReference type="Proteomes" id="UP000327013">
    <property type="component" value="Unassembled WGS sequence"/>
</dbReference>
<sequence>MENATSPFDGIFSLMLLLGRSNQCNQRPHTSYSSSHSRSGSVTPPPTELNVCRPGHPADSFQRPAQRPALRRRSKWSWTGRSAPEFALGSPAESVAEKKERKRASRMMTWATPNSEEKESYMSERAHARHTNAMDRKLPRIHEMEACLEDDEEQHNEQVRQQGISDDDEISAVKRTRALDALEQKLPLRRNSEVYDAVLMQAEMGPGVHRGGWGEAWSPL</sequence>